<keyword evidence="3" id="KW-0472">Membrane</keyword>
<dbReference type="InterPro" id="IPR028144">
    <property type="entry name" value="CYSTM_dom"/>
</dbReference>
<accession>A0A7U2EQG6</accession>
<dbReference type="Proteomes" id="UP000663193">
    <property type="component" value="Chromosome 1"/>
</dbReference>
<dbReference type="VEuPathDB" id="FungiDB:JI435_306610"/>
<evidence type="ECO:0000256" key="4">
    <source>
        <dbReference type="SAM" id="MobiDB-lite"/>
    </source>
</evidence>
<sequence>MQKNDAPPAYPNEPPQAYRGDQTQVGYYNNQAPNNDYYQGSPNPYQQGQGYGPPQGQYGPPQGQYGPPGGQYGQPQQQMHYQQGPPPQGMYPQQQQKGGAGGGLFAGLCAGLACCCCLDCLF</sequence>
<organism evidence="6 7">
    <name type="scientific">Phaeosphaeria nodorum (strain SN15 / ATCC MYA-4574 / FGSC 10173)</name>
    <name type="common">Glume blotch fungus</name>
    <name type="synonym">Parastagonospora nodorum</name>
    <dbReference type="NCBI Taxonomy" id="321614"/>
    <lineage>
        <taxon>Eukaryota</taxon>
        <taxon>Fungi</taxon>
        <taxon>Dikarya</taxon>
        <taxon>Ascomycota</taxon>
        <taxon>Pezizomycotina</taxon>
        <taxon>Dothideomycetes</taxon>
        <taxon>Pleosporomycetidae</taxon>
        <taxon>Pleosporales</taxon>
        <taxon>Pleosporineae</taxon>
        <taxon>Phaeosphaeriaceae</taxon>
        <taxon>Parastagonospora</taxon>
    </lineage>
</organism>
<reference evidence="7" key="1">
    <citation type="journal article" date="2021" name="BMC Genomics">
        <title>Chromosome-level genome assembly and manually-curated proteome of model necrotroph Parastagonospora nodorum Sn15 reveals a genome-wide trove of candidate effector homologs, and redundancy of virulence-related functions within an accessory chromosome.</title>
        <authorList>
            <person name="Bertazzoni S."/>
            <person name="Jones D.A.B."/>
            <person name="Phan H.T."/>
            <person name="Tan K.-C."/>
            <person name="Hane J.K."/>
        </authorList>
    </citation>
    <scope>NUCLEOTIDE SEQUENCE [LARGE SCALE GENOMIC DNA]</scope>
    <source>
        <strain evidence="7">SN15 / ATCC MYA-4574 / FGSC 10173)</strain>
    </source>
</reference>
<dbReference type="Pfam" id="PF12734">
    <property type="entry name" value="CYSTM"/>
    <property type="match status" value="1"/>
</dbReference>
<proteinExistence type="inferred from homology"/>
<evidence type="ECO:0000313" key="6">
    <source>
        <dbReference type="EMBL" id="QRC90078.1"/>
    </source>
</evidence>
<protein>
    <recommendedName>
        <fullName evidence="5">Cysteine-rich transmembrane domain-containing protein</fullName>
    </recommendedName>
</protein>
<comment type="similarity">
    <text evidence="2">Belongs to the CYSTM1 family.</text>
</comment>
<comment type="subcellular location">
    <subcellularLocation>
        <location evidence="1">Membrane</location>
    </subcellularLocation>
</comment>
<evidence type="ECO:0000256" key="2">
    <source>
        <dbReference type="ARBA" id="ARBA00009444"/>
    </source>
</evidence>
<dbReference type="EMBL" id="CP069023">
    <property type="protein sequence ID" value="QRC90078.1"/>
    <property type="molecule type" value="Genomic_DNA"/>
</dbReference>
<evidence type="ECO:0000259" key="5">
    <source>
        <dbReference type="Pfam" id="PF12734"/>
    </source>
</evidence>
<feature type="domain" description="Cysteine-rich transmembrane" evidence="5">
    <location>
        <begin position="90"/>
        <end position="122"/>
    </location>
</feature>
<evidence type="ECO:0000256" key="3">
    <source>
        <dbReference type="ARBA" id="ARBA00023136"/>
    </source>
</evidence>
<feature type="compositionally biased region" description="Low complexity" evidence="4">
    <location>
        <begin position="37"/>
        <end position="65"/>
    </location>
</feature>
<evidence type="ECO:0000313" key="7">
    <source>
        <dbReference type="Proteomes" id="UP000663193"/>
    </source>
</evidence>
<feature type="region of interest" description="Disordered" evidence="4">
    <location>
        <begin position="1"/>
        <end position="100"/>
    </location>
</feature>
<keyword evidence="7" id="KW-1185">Reference proteome</keyword>
<evidence type="ECO:0000256" key="1">
    <source>
        <dbReference type="ARBA" id="ARBA00004370"/>
    </source>
</evidence>
<name>A0A7U2EQG6_PHANO</name>
<dbReference type="AlphaFoldDB" id="A0A7U2EQG6"/>
<feature type="compositionally biased region" description="Polar residues" evidence="4">
    <location>
        <begin position="21"/>
        <end position="36"/>
    </location>
</feature>
<gene>
    <name evidence="6" type="ORF">JI435_306610</name>
</gene>
<feature type="compositionally biased region" description="Low complexity" evidence="4">
    <location>
        <begin position="73"/>
        <end position="83"/>
    </location>
</feature>